<dbReference type="EMBL" id="VJVZ01000010">
    <property type="protein sequence ID" value="TRW23078.1"/>
    <property type="molecule type" value="Genomic_DNA"/>
</dbReference>
<sequence length="64" mass="7626">MFSQGQLYFAGFFIVIFTIAMIYVYRKDLPLHKKYYKGSYWILLAFLTFIAMLFVVKILTKNIS</sequence>
<keyword evidence="1" id="KW-0812">Transmembrane</keyword>
<protein>
    <submittedName>
        <fullName evidence="2">Uncharacterized protein</fullName>
    </submittedName>
</protein>
<keyword evidence="1" id="KW-0472">Membrane</keyword>
<feature type="transmembrane region" description="Helical" evidence="1">
    <location>
        <begin position="38"/>
        <end position="59"/>
    </location>
</feature>
<evidence type="ECO:0000256" key="1">
    <source>
        <dbReference type="SAM" id="Phobius"/>
    </source>
</evidence>
<dbReference type="Proteomes" id="UP000320643">
    <property type="component" value="Unassembled WGS sequence"/>
</dbReference>
<proteinExistence type="predicted"/>
<comment type="caution">
    <text evidence="2">The sequence shown here is derived from an EMBL/GenBank/DDBJ whole genome shotgun (WGS) entry which is preliminary data.</text>
</comment>
<feature type="transmembrane region" description="Helical" evidence="1">
    <location>
        <begin position="7"/>
        <end position="26"/>
    </location>
</feature>
<keyword evidence="3" id="KW-1185">Reference proteome</keyword>
<reference evidence="2 3" key="1">
    <citation type="submission" date="2019-07" db="EMBL/GenBank/DDBJ databases">
        <title>Flavobacterium sp. nov., isolated from glacier ice.</title>
        <authorList>
            <person name="Liu Q."/>
            <person name="Xin Y.-H."/>
        </authorList>
    </citation>
    <scope>NUCLEOTIDE SEQUENCE [LARGE SCALE GENOMIC DNA]</scope>
    <source>
        <strain evidence="2 3">ZT4R6</strain>
    </source>
</reference>
<organism evidence="2 3">
    <name type="scientific">Flavobacterium zepuense</name>
    <dbReference type="NCBI Taxonomy" id="2593302"/>
    <lineage>
        <taxon>Bacteria</taxon>
        <taxon>Pseudomonadati</taxon>
        <taxon>Bacteroidota</taxon>
        <taxon>Flavobacteriia</taxon>
        <taxon>Flavobacteriales</taxon>
        <taxon>Flavobacteriaceae</taxon>
        <taxon>Flavobacterium</taxon>
    </lineage>
</organism>
<dbReference type="RefSeq" id="WP_143374292.1">
    <property type="nucleotide sequence ID" value="NZ_VJVZ01000010.1"/>
</dbReference>
<name>A0A552UXZ0_9FLAO</name>
<accession>A0A552UXZ0</accession>
<gene>
    <name evidence="2" type="ORF">FMM05_15405</name>
</gene>
<dbReference type="AlphaFoldDB" id="A0A552UXZ0"/>
<keyword evidence="1" id="KW-1133">Transmembrane helix</keyword>
<evidence type="ECO:0000313" key="3">
    <source>
        <dbReference type="Proteomes" id="UP000320643"/>
    </source>
</evidence>
<dbReference type="OrthoDB" id="1179726at2"/>
<evidence type="ECO:0000313" key="2">
    <source>
        <dbReference type="EMBL" id="TRW23078.1"/>
    </source>
</evidence>